<name>A0AAD4CFJ9_ASPNN</name>
<reference evidence="1" key="2">
    <citation type="submission" date="2020-02" db="EMBL/GenBank/DDBJ databases">
        <authorList>
            <person name="Gilchrist C.L.M."/>
            <person name="Chooi Y.-H."/>
        </authorList>
    </citation>
    <scope>NUCLEOTIDE SEQUENCE</scope>
    <source>
        <strain evidence="1">MST-FP2251</strain>
    </source>
</reference>
<evidence type="ECO:0000313" key="1">
    <source>
        <dbReference type="EMBL" id="KAF9885601.1"/>
    </source>
</evidence>
<dbReference type="AlphaFoldDB" id="A0AAD4CFJ9"/>
<accession>A0AAD4CFJ9</accession>
<proteinExistence type="predicted"/>
<sequence>MSDVGPINVVTQATNLLSKAPDQLAGVKQALQGRDDWENWPLPGTDDYAN</sequence>
<dbReference type="Proteomes" id="UP001194746">
    <property type="component" value="Unassembled WGS sequence"/>
</dbReference>
<organism evidence="1 2">
    <name type="scientific">Aspergillus nanangensis</name>
    <dbReference type="NCBI Taxonomy" id="2582783"/>
    <lineage>
        <taxon>Eukaryota</taxon>
        <taxon>Fungi</taxon>
        <taxon>Dikarya</taxon>
        <taxon>Ascomycota</taxon>
        <taxon>Pezizomycotina</taxon>
        <taxon>Eurotiomycetes</taxon>
        <taxon>Eurotiomycetidae</taxon>
        <taxon>Eurotiales</taxon>
        <taxon>Aspergillaceae</taxon>
        <taxon>Aspergillus</taxon>
        <taxon>Aspergillus subgen. Circumdati</taxon>
    </lineage>
</organism>
<dbReference type="EMBL" id="VCAU01000093">
    <property type="protein sequence ID" value="KAF9885601.1"/>
    <property type="molecule type" value="Genomic_DNA"/>
</dbReference>
<evidence type="ECO:0000313" key="2">
    <source>
        <dbReference type="Proteomes" id="UP001194746"/>
    </source>
</evidence>
<protein>
    <submittedName>
        <fullName evidence="1">Uncharacterized protein</fullName>
    </submittedName>
</protein>
<reference evidence="1" key="1">
    <citation type="journal article" date="2019" name="Beilstein J. Org. Chem.">
        <title>Nanangenines: drimane sesquiterpenoids as the dominant metabolite cohort of a novel Australian fungus, Aspergillus nanangensis.</title>
        <authorList>
            <person name="Lacey H.J."/>
            <person name="Gilchrist C.L.M."/>
            <person name="Crombie A."/>
            <person name="Kalaitzis J.A."/>
            <person name="Vuong D."/>
            <person name="Rutledge P.J."/>
            <person name="Turner P."/>
            <person name="Pitt J.I."/>
            <person name="Lacey E."/>
            <person name="Chooi Y.H."/>
            <person name="Piggott A.M."/>
        </authorList>
    </citation>
    <scope>NUCLEOTIDE SEQUENCE</scope>
    <source>
        <strain evidence="1">MST-FP2251</strain>
    </source>
</reference>
<comment type="caution">
    <text evidence="1">The sequence shown here is derived from an EMBL/GenBank/DDBJ whole genome shotgun (WGS) entry which is preliminary data.</text>
</comment>
<keyword evidence="2" id="KW-1185">Reference proteome</keyword>
<gene>
    <name evidence="1" type="ORF">FE257_012807</name>
</gene>